<keyword evidence="3" id="KW-1185">Reference proteome</keyword>
<evidence type="ECO:0000313" key="3">
    <source>
        <dbReference type="Proteomes" id="UP000653411"/>
    </source>
</evidence>
<proteinExistence type="predicted"/>
<name>A0A918CWX2_9ACTN</name>
<evidence type="ECO:0000256" key="1">
    <source>
        <dbReference type="SAM" id="MobiDB-lite"/>
    </source>
</evidence>
<dbReference type="AlphaFoldDB" id="A0A918CWX2"/>
<reference evidence="2" key="2">
    <citation type="submission" date="2020-09" db="EMBL/GenBank/DDBJ databases">
        <authorList>
            <person name="Sun Q."/>
            <person name="Zhou Y."/>
        </authorList>
    </citation>
    <scope>NUCLEOTIDE SEQUENCE</scope>
    <source>
        <strain evidence="2">CGMCC 4.7110</strain>
    </source>
</reference>
<gene>
    <name evidence="2" type="ORF">GCM10011578_091320</name>
</gene>
<evidence type="ECO:0000313" key="2">
    <source>
        <dbReference type="EMBL" id="GGN42200.1"/>
    </source>
</evidence>
<dbReference type="Proteomes" id="UP000653411">
    <property type="component" value="Unassembled WGS sequence"/>
</dbReference>
<sequence length="100" mass="10804">MTVPEYSSPVKQVTNEGVSAIGRSDREDEVTSAADTYVEYVEGEAPPPPARVSNTCLPDPSGGRRRTARPVSAFEELPEVMPRLASGELSALCHRIRCSD</sequence>
<dbReference type="EMBL" id="BMML01000036">
    <property type="protein sequence ID" value="GGN42200.1"/>
    <property type="molecule type" value="Genomic_DNA"/>
</dbReference>
<feature type="region of interest" description="Disordered" evidence="1">
    <location>
        <begin position="1"/>
        <end position="67"/>
    </location>
</feature>
<reference evidence="2" key="1">
    <citation type="journal article" date="2014" name="Int. J. Syst. Evol. Microbiol.">
        <title>Complete genome sequence of Corynebacterium casei LMG S-19264T (=DSM 44701T), isolated from a smear-ripened cheese.</title>
        <authorList>
            <consortium name="US DOE Joint Genome Institute (JGI-PGF)"/>
            <person name="Walter F."/>
            <person name="Albersmeier A."/>
            <person name="Kalinowski J."/>
            <person name="Ruckert C."/>
        </authorList>
    </citation>
    <scope>NUCLEOTIDE SEQUENCE</scope>
    <source>
        <strain evidence="2">CGMCC 4.7110</strain>
    </source>
</reference>
<organism evidence="2 3">
    <name type="scientific">Streptomyces fuscichromogenes</name>
    <dbReference type="NCBI Taxonomy" id="1324013"/>
    <lineage>
        <taxon>Bacteria</taxon>
        <taxon>Bacillati</taxon>
        <taxon>Actinomycetota</taxon>
        <taxon>Actinomycetes</taxon>
        <taxon>Kitasatosporales</taxon>
        <taxon>Streptomycetaceae</taxon>
        <taxon>Streptomyces</taxon>
    </lineage>
</organism>
<comment type="caution">
    <text evidence="2">The sequence shown here is derived from an EMBL/GenBank/DDBJ whole genome shotgun (WGS) entry which is preliminary data.</text>
</comment>
<accession>A0A918CWX2</accession>
<protein>
    <submittedName>
        <fullName evidence="2">Uncharacterized protein</fullName>
    </submittedName>
</protein>